<proteinExistence type="predicted"/>
<comment type="caution">
    <text evidence="2">The sequence shown here is derived from an EMBL/GenBank/DDBJ whole genome shotgun (WGS) entry which is preliminary data.</text>
</comment>
<keyword evidence="1" id="KW-0812">Transmembrane</keyword>
<dbReference type="OrthoDB" id="74802at13687"/>
<protein>
    <submittedName>
        <fullName evidence="2">Uncharacterized protein</fullName>
    </submittedName>
</protein>
<keyword evidence="1" id="KW-1133">Transmembrane helix</keyword>
<sequence length="99" mass="10810">MPIGGFAALFALLVLSTLASGYLALFRANAIARDLETPERDITPGKTRPPGQRVSRRAGRIALTWFVLSNIALATFLLLYITGTIDPGWTRNDPTVQRP</sequence>
<dbReference type="Proteomes" id="UP000094487">
    <property type="component" value="Unassembled WGS sequence"/>
</dbReference>
<evidence type="ECO:0000313" key="2">
    <source>
        <dbReference type="EMBL" id="ODP37938.1"/>
    </source>
</evidence>
<feature type="transmembrane region" description="Helical" evidence="1">
    <location>
        <begin position="62"/>
        <end position="81"/>
    </location>
</feature>
<evidence type="ECO:0000313" key="3">
    <source>
        <dbReference type="Proteomes" id="UP000094487"/>
    </source>
</evidence>
<accession>A0A1E3LW37</accession>
<dbReference type="STRING" id="1888892.BFL28_16215"/>
<keyword evidence="3" id="KW-1185">Reference proteome</keyword>
<dbReference type="EMBL" id="MDDS01000022">
    <property type="protein sequence ID" value="ODP37938.1"/>
    <property type="molecule type" value="Genomic_DNA"/>
</dbReference>
<name>A0A1E3LW37_9SPHN</name>
<reference evidence="2 3" key="1">
    <citation type="submission" date="2016-08" db="EMBL/GenBank/DDBJ databases">
        <title>Draft genome of the agarase producing Sphingomonas sp. MCT13.</title>
        <authorList>
            <person name="D'Andrea M.M."/>
            <person name="Rossolini G.M."/>
            <person name="Thaller M.C."/>
        </authorList>
    </citation>
    <scope>NUCLEOTIDE SEQUENCE [LARGE SCALE GENOMIC DNA]</scope>
    <source>
        <strain evidence="2 3">MCT13</strain>
    </source>
</reference>
<keyword evidence="1" id="KW-0472">Membrane</keyword>
<gene>
    <name evidence="2" type="ORF">BFL28_16215</name>
</gene>
<dbReference type="AlphaFoldDB" id="A0A1E3LW37"/>
<organism evidence="2 3">
    <name type="scientific">Sphingomonas turrisvirgatae</name>
    <dbReference type="NCBI Taxonomy" id="1888892"/>
    <lineage>
        <taxon>Bacteria</taxon>
        <taxon>Pseudomonadati</taxon>
        <taxon>Pseudomonadota</taxon>
        <taxon>Alphaproteobacteria</taxon>
        <taxon>Sphingomonadales</taxon>
        <taxon>Sphingomonadaceae</taxon>
        <taxon>Sphingomonas</taxon>
    </lineage>
</organism>
<feature type="transmembrane region" description="Helical" evidence="1">
    <location>
        <begin position="6"/>
        <end position="25"/>
    </location>
</feature>
<evidence type="ECO:0000256" key="1">
    <source>
        <dbReference type="SAM" id="Phobius"/>
    </source>
</evidence>